<dbReference type="Pfam" id="PF19765">
    <property type="entry name" value="DUF6252"/>
    <property type="match status" value="1"/>
</dbReference>
<reference evidence="2 3" key="1">
    <citation type="submission" date="2020-10" db="EMBL/GenBank/DDBJ databases">
        <title>Connecting structure to function with the recovery of over 1000 high-quality activated sludge metagenome-assembled genomes encoding full-length rRNA genes using long-read sequencing.</title>
        <authorList>
            <person name="Singleton C.M."/>
            <person name="Petriglieri F."/>
            <person name="Kristensen J.M."/>
            <person name="Kirkegaard R.H."/>
            <person name="Michaelsen T.Y."/>
            <person name="Andersen M.H."/>
            <person name="Karst S.M."/>
            <person name="Dueholm M.S."/>
            <person name="Nielsen P.H."/>
            <person name="Albertsen M."/>
        </authorList>
    </citation>
    <scope>NUCLEOTIDE SEQUENCE [LARGE SCALE GENOMIC DNA]</scope>
    <source>
        <strain evidence="2">Ribe_18-Q3-R11-54_BAT3C.373</strain>
    </source>
</reference>
<dbReference type="InterPro" id="IPR046219">
    <property type="entry name" value="DUF6252"/>
</dbReference>
<sequence>MKNVLKILLPILALFILSHCNKDDKNETVPTSDGTITCKVDGKAWKSKSVAGLNVGNNYLLSGTAMDATKVELSFTGSKIGTYYLTSLSSDDGAYLVPFVLKSYSTENQTDKNANKLNVTQIDLVNQTISGTFEFYATEDFDENEKVHITEGVLNKVPFVK</sequence>
<feature type="chain" id="PRO_5038956610" evidence="1">
    <location>
        <begin position="23"/>
        <end position="161"/>
    </location>
</feature>
<proteinExistence type="predicted"/>
<accession>A0A9D7S985</accession>
<protein>
    <submittedName>
        <fullName evidence="2">Uncharacterized protein</fullName>
    </submittedName>
</protein>
<evidence type="ECO:0000256" key="1">
    <source>
        <dbReference type="SAM" id="SignalP"/>
    </source>
</evidence>
<name>A0A9D7S985_9BACT</name>
<evidence type="ECO:0000313" key="2">
    <source>
        <dbReference type="EMBL" id="MBK9717485.1"/>
    </source>
</evidence>
<dbReference type="AlphaFoldDB" id="A0A9D7S985"/>
<feature type="signal peptide" evidence="1">
    <location>
        <begin position="1"/>
        <end position="22"/>
    </location>
</feature>
<gene>
    <name evidence="2" type="ORF">IPO85_08225</name>
</gene>
<keyword evidence="1" id="KW-0732">Signal</keyword>
<organism evidence="2 3">
    <name type="scientific">Candidatus Defluviibacterium haderslevense</name>
    <dbReference type="NCBI Taxonomy" id="2981993"/>
    <lineage>
        <taxon>Bacteria</taxon>
        <taxon>Pseudomonadati</taxon>
        <taxon>Bacteroidota</taxon>
        <taxon>Saprospiria</taxon>
        <taxon>Saprospirales</taxon>
        <taxon>Saprospiraceae</taxon>
        <taxon>Candidatus Defluviibacterium</taxon>
    </lineage>
</organism>
<comment type="caution">
    <text evidence="2">The sequence shown here is derived from an EMBL/GenBank/DDBJ whole genome shotgun (WGS) entry which is preliminary data.</text>
</comment>
<dbReference type="EMBL" id="JADKFW010000004">
    <property type="protein sequence ID" value="MBK9717485.1"/>
    <property type="molecule type" value="Genomic_DNA"/>
</dbReference>
<evidence type="ECO:0000313" key="3">
    <source>
        <dbReference type="Proteomes" id="UP000808349"/>
    </source>
</evidence>
<dbReference type="Proteomes" id="UP000808349">
    <property type="component" value="Unassembled WGS sequence"/>
</dbReference>